<gene>
    <name evidence="2" type="ORF">FC90_GL000922</name>
</gene>
<evidence type="ECO:0008006" key="4">
    <source>
        <dbReference type="Google" id="ProtNLM"/>
    </source>
</evidence>
<keyword evidence="1" id="KW-0812">Transmembrane</keyword>
<proteinExistence type="predicted"/>
<organism evidence="2 3">
    <name type="scientific">Latilactobacillus graminis DSM 20719</name>
    <dbReference type="NCBI Taxonomy" id="1423752"/>
    <lineage>
        <taxon>Bacteria</taxon>
        <taxon>Bacillati</taxon>
        <taxon>Bacillota</taxon>
        <taxon>Bacilli</taxon>
        <taxon>Lactobacillales</taxon>
        <taxon>Lactobacillaceae</taxon>
        <taxon>Latilactobacillus</taxon>
    </lineage>
</organism>
<evidence type="ECO:0000256" key="1">
    <source>
        <dbReference type="SAM" id="Phobius"/>
    </source>
</evidence>
<sequence>MLCLRKLIREIQLNDFLRNRNSLSGLNWRRKYMQSKRMNLIMTSIDNRLGKLTIPTFIFSIIFMTLIIIAGSNIVYREFIWGKIPAEIVNQRSYITTKSGTRYSLELRVKINNKKIIVNSDVGNGPFEVGQRVYVFYDGRNTKTIFFENNKTGTKIFVFIAIILDIIYLYLYYHFFKYKKSKEEH</sequence>
<feature type="transmembrane region" description="Helical" evidence="1">
    <location>
        <begin position="156"/>
        <end position="173"/>
    </location>
</feature>
<dbReference type="Proteomes" id="UP000050823">
    <property type="component" value="Unassembled WGS sequence"/>
</dbReference>
<evidence type="ECO:0000313" key="3">
    <source>
        <dbReference type="Proteomes" id="UP000050823"/>
    </source>
</evidence>
<evidence type="ECO:0000313" key="2">
    <source>
        <dbReference type="EMBL" id="KRM22321.1"/>
    </source>
</evidence>
<keyword evidence="1" id="KW-0472">Membrane</keyword>
<dbReference type="EMBL" id="AYZB01000035">
    <property type="protein sequence ID" value="KRM22321.1"/>
    <property type="molecule type" value="Genomic_DNA"/>
</dbReference>
<reference evidence="2 3" key="1">
    <citation type="journal article" date="2015" name="Genome Announc.">
        <title>Expanding the biotechnology potential of lactobacilli through comparative genomics of 213 strains and associated genera.</title>
        <authorList>
            <person name="Sun Z."/>
            <person name="Harris H.M."/>
            <person name="McCann A."/>
            <person name="Guo C."/>
            <person name="Argimon S."/>
            <person name="Zhang W."/>
            <person name="Yang X."/>
            <person name="Jeffery I.B."/>
            <person name="Cooney J.C."/>
            <person name="Kagawa T.F."/>
            <person name="Liu W."/>
            <person name="Song Y."/>
            <person name="Salvetti E."/>
            <person name="Wrobel A."/>
            <person name="Rasinkangas P."/>
            <person name="Parkhill J."/>
            <person name="Rea M.C."/>
            <person name="O'Sullivan O."/>
            <person name="Ritari J."/>
            <person name="Douillard F.P."/>
            <person name="Paul Ross R."/>
            <person name="Yang R."/>
            <person name="Briner A.E."/>
            <person name="Felis G.E."/>
            <person name="de Vos W.M."/>
            <person name="Barrangou R."/>
            <person name="Klaenhammer T.R."/>
            <person name="Caufield P.W."/>
            <person name="Cui Y."/>
            <person name="Zhang H."/>
            <person name="O'Toole P.W."/>
        </authorList>
    </citation>
    <scope>NUCLEOTIDE SEQUENCE [LARGE SCALE GENOMIC DNA]</scope>
    <source>
        <strain evidence="2 3">DSM 20719</strain>
    </source>
</reference>
<protein>
    <recommendedName>
        <fullName evidence="4">DUF3592 domain-containing protein</fullName>
    </recommendedName>
</protein>
<feature type="transmembrane region" description="Helical" evidence="1">
    <location>
        <begin position="52"/>
        <end position="76"/>
    </location>
</feature>
<name>A0AA89I0F9_9LACO</name>
<accession>A0AA89I0F9</accession>
<keyword evidence="1" id="KW-1133">Transmembrane helix</keyword>
<comment type="caution">
    <text evidence="2">The sequence shown here is derived from an EMBL/GenBank/DDBJ whole genome shotgun (WGS) entry which is preliminary data.</text>
</comment>
<dbReference type="AlphaFoldDB" id="A0AA89I0F9"/>